<feature type="transmembrane region" description="Helical" evidence="6">
    <location>
        <begin position="183"/>
        <end position="203"/>
    </location>
</feature>
<evidence type="ECO:0000313" key="9">
    <source>
        <dbReference type="Proteomes" id="UP000092024"/>
    </source>
</evidence>
<feature type="transmembrane region" description="Helical" evidence="6">
    <location>
        <begin position="74"/>
        <end position="96"/>
    </location>
</feature>
<keyword evidence="9" id="KW-1185">Reference proteome</keyword>
<feature type="domain" description="EamA" evidence="7">
    <location>
        <begin position="156"/>
        <end position="288"/>
    </location>
</feature>
<dbReference type="AlphaFoldDB" id="A0A1A5YFB0"/>
<feature type="domain" description="EamA" evidence="7">
    <location>
        <begin position="18"/>
        <end position="143"/>
    </location>
</feature>
<comment type="caution">
    <text evidence="8">The sequence shown here is derived from an EMBL/GenBank/DDBJ whole genome shotgun (WGS) entry which is preliminary data.</text>
</comment>
<dbReference type="Proteomes" id="UP000092024">
    <property type="component" value="Unassembled WGS sequence"/>
</dbReference>
<evidence type="ECO:0000256" key="6">
    <source>
        <dbReference type="SAM" id="Phobius"/>
    </source>
</evidence>
<feature type="transmembrane region" description="Helical" evidence="6">
    <location>
        <begin position="102"/>
        <end position="122"/>
    </location>
</feature>
<evidence type="ECO:0000259" key="7">
    <source>
        <dbReference type="Pfam" id="PF00892"/>
    </source>
</evidence>
<evidence type="ECO:0000256" key="1">
    <source>
        <dbReference type="ARBA" id="ARBA00004127"/>
    </source>
</evidence>
<dbReference type="InterPro" id="IPR000620">
    <property type="entry name" value="EamA_dom"/>
</dbReference>
<sequence length="315" mass="33971">MNGSDKALRGMKPLKYFSLLILTTLIMGTSFPVGKTAMLYAPPFLLMGLRYVIAGVLLAVIVRKRPLPKGRRQWARVAVIGFFQTAGVMGCAYYSMKWLTSGESAILTFTSPLLVIVLSAVLEGAAYRLSQWGGVLLGLLGIAACFGFQMSFSPGTAIGFAGAVSFAISTLLVKWWGGEQDAFVLTAYQMLAGGAMLLLLSLGTEKGHFFVSAASIGTLLWLVLVCSILQFSIWFYLLLNGDPAKTSSFLFLAPLFGVLSSRIMLGEAIHGMMALGAAGIFIGIYFVNRRPLRSPTEFIESETMRGKENANSLTP</sequence>
<dbReference type="SUPFAM" id="SSF103481">
    <property type="entry name" value="Multidrug resistance efflux transporter EmrE"/>
    <property type="match status" value="2"/>
</dbReference>
<protein>
    <recommendedName>
        <fullName evidence="7">EamA domain-containing protein</fullName>
    </recommendedName>
</protein>
<dbReference type="PANTHER" id="PTHR32322">
    <property type="entry name" value="INNER MEMBRANE TRANSPORTER"/>
    <property type="match status" value="1"/>
</dbReference>
<feature type="transmembrane region" description="Helical" evidence="6">
    <location>
        <begin position="134"/>
        <end position="152"/>
    </location>
</feature>
<dbReference type="InterPro" id="IPR050638">
    <property type="entry name" value="AA-Vitamin_Transporters"/>
</dbReference>
<comment type="subcellular location">
    <subcellularLocation>
        <location evidence="1">Endomembrane system</location>
        <topology evidence="1">Multi-pass membrane protein</topology>
    </subcellularLocation>
</comment>
<feature type="transmembrane region" description="Helical" evidence="6">
    <location>
        <begin position="40"/>
        <end position="62"/>
    </location>
</feature>
<dbReference type="GO" id="GO:0016020">
    <property type="term" value="C:membrane"/>
    <property type="evidence" value="ECO:0007669"/>
    <property type="project" value="UniProtKB-SubCell"/>
</dbReference>
<accession>A0A1A5YFB0</accession>
<proteinExistence type="inferred from homology"/>
<feature type="transmembrane region" description="Helical" evidence="6">
    <location>
        <begin position="271"/>
        <end position="288"/>
    </location>
</feature>
<organism evidence="8 9">
    <name type="scientific">Paenibacillus oryzae</name>
    <dbReference type="NCBI Taxonomy" id="1844972"/>
    <lineage>
        <taxon>Bacteria</taxon>
        <taxon>Bacillati</taxon>
        <taxon>Bacillota</taxon>
        <taxon>Bacilli</taxon>
        <taxon>Bacillales</taxon>
        <taxon>Paenibacillaceae</taxon>
        <taxon>Paenibacillus</taxon>
    </lineage>
</organism>
<keyword evidence="4 6" id="KW-1133">Transmembrane helix</keyword>
<evidence type="ECO:0000256" key="2">
    <source>
        <dbReference type="ARBA" id="ARBA00007362"/>
    </source>
</evidence>
<evidence type="ECO:0000313" key="8">
    <source>
        <dbReference type="EMBL" id="OBR64316.1"/>
    </source>
</evidence>
<comment type="similarity">
    <text evidence="2">Belongs to the EamA transporter family.</text>
</comment>
<dbReference type="Pfam" id="PF00892">
    <property type="entry name" value="EamA"/>
    <property type="match status" value="2"/>
</dbReference>
<gene>
    <name evidence="8" type="ORF">A7K91_12405</name>
</gene>
<dbReference type="RefSeq" id="WP_068684859.1">
    <property type="nucleotide sequence ID" value="NZ_LYPA01000065.1"/>
</dbReference>
<feature type="transmembrane region" description="Helical" evidence="6">
    <location>
        <begin position="209"/>
        <end position="237"/>
    </location>
</feature>
<keyword evidence="5 6" id="KW-0472">Membrane</keyword>
<evidence type="ECO:0000256" key="5">
    <source>
        <dbReference type="ARBA" id="ARBA00023136"/>
    </source>
</evidence>
<evidence type="ECO:0000256" key="4">
    <source>
        <dbReference type="ARBA" id="ARBA00022989"/>
    </source>
</evidence>
<keyword evidence="3 6" id="KW-0812">Transmembrane</keyword>
<dbReference type="InterPro" id="IPR037185">
    <property type="entry name" value="EmrE-like"/>
</dbReference>
<dbReference type="EMBL" id="LYPA01000065">
    <property type="protein sequence ID" value="OBR64316.1"/>
    <property type="molecule type" value="Genomic_DNA"/>
</dbReference>
<reference evidence="8 9" key="1">
    <citation type="submission" date="2016-05" db="EMBL/GenBank/DDBJ databases">
        <title>Paenibacillus oryzae. sp. nov., isolated from the rice root.</title>
        <authorList>
            <person name="Zhang J."/>
            <person name="Zhang X."/>
        </authorList>
    </citation>
    <scope>NUCLEOTIDE SEQUENCE [LARGE SCALE GENOMIC DNA]</scope>
    <source>
        <strain evidence="8 9">1DrF-4</strain>
    </source>
</reference>
<evidence type="ECO:0000256" key="3">
    <source>
        <dbReference type="ARBA" id="ARBA00022692"/>
    </source>
</evidence>
<feature type="transmembrane region" description="Helical" evidence="6">
    <location>
        <begin position="249"/>
        <end position="265"/>
    </location>
</feature>
<dbReference type="PANTHER" id="PTHR32322:SF2">
    <property type="entry name" value="EAMA DOMAIN-CONTAINING PROTEIN"/>
    <property type="match status" value="1"/>
</dbReference>
<feature type="transmembrane region" description="Helical" evidence="6">
    <location>
        <begin position="158"/>
        <end position="176"/>
    </location>
</feature>
<feature type="transmembrane region" description="Helical" evidence="6">
    <location>
        <begin position="16"/>
        <end position="34"/>
    </location>
</feature>
<dbReference type="STRING" id="1844972.A7K91_12405"/>
<name>A0A1A5YFB0_9BACL</name>